<protein>
    <submittedName>
        <fullName evidence="1">Uncharacterized protein</fullName>
    </submittedName>
</protein>
<accession>A0A0Q3TN15</accession>
<keyword evidence="2" id="KW-1185">Reference proteome</keyword>
<dbReference type="InterPro" id="IPR020355">
    <property type="entry name" value="Uncharacterised_YhcU"/>
</dbReference>
<comment type="caution">
    <text evidence="1">The sequence shown here is derived from an EMBL/GenBank/DDBJ whole genome shotgun (WGS) entry which is preliminary data.</text>
</comment>
<sequence>MKVVFASTKEQEDKIQELADYMFTFIFPNYYDDDEIANFKKIKVLHTSKRHFEYFSTLKEAYQVITCLQTIISILEYKLKHPKDTDYEEIFNHNVSILEDYDVFFPFYYCQFNSTVKSKLSMSIYKKAANELLI</sequence>
<dbReference type="STRING" id="157838.AN964_17650"/>
<organism evidence="1 2">
    <name type="scientific">Heyndrickxia shackletonii</name>
    <dbReference type="NCBI Taxonomy" id="157838"/>
    <lineage>
        <taxon>Bacteria</taxon>
        <taxon>Bacillati</taxon>
        <taxon>Bacillota</taxon>
        <taxon>Bacilli</taxon>
        <taxon>Bacillales</taxon>
        <taxon>Bacillaceae</taxon>
        <taxon>Heyndrickxia</taxon>
    </lineage>
</organism>
<dbReference type="PATRIC" id="fig|157838.3.peg.3911"/>
<evidence type="ECO:0000313" key="2">
    <source>
        <dbReference type="Proteomes" id="UP000051888"/>
    </source>
</evidence>
<dbReference type="AlphaFoldDB" id="A0A0Q3TN15"/>
<gene>
    <name evidence="1" type="ORF">AN964_17650</name>
</gene>
<evidence type="ECO:0000313" key="1">
    <source>
        <dbReference type="EMBL" id="KQL55153.1"/>
    </source>
</evidence>
<dbReference type="OrthoDB" id="2966549at2"/>
<proteinExistence type="predicted"/>
<name>A0A0Q3TN15_9BACI</name>
<dbReference type="Pfam" id="PF17326">
    <property type="entry name" value="DUF5365"/>
    <property type="match status" value="1"/>
</dbReference>
<dbReference type="Proteomes" id="UP000051888">
    <property type="component" value="Unassembled WGS sequence"/>
</dbReference>
<dbReference type="EMBL" id="LJJC01000004">
    <property type="protein sequence ID" value="KQL55153.1"/>
    <property type="molecule type" value="Genomic_DNA"/>
</dbReference>
<dbReference type="RefSeq" id="WP_055740949.1">
    <property type="nucleotide sequence ID" value="NZ_JAAIWL010000005.1"/>
</dbReference>
<reference evidence="1 2" key="1">
    <citation type="submission" date="2015-09" db="EMBL/GenBank/DDBJ databases">
        <title>Genome sequencing project for genomic taxonomy and phylogenomics of Bacillus-like bacteria.</title>
        <authorList>
            <person name="Liu B."/>
            <person name="Wang J."/>
            <person name="Zhu Y."/>
            <person name="Liu G."/>
            <person name="Chen Q."/>
            <person name="Chen Z."/>
            <person name="Lan J."/>
            <person name="Che J."/>
            <person name="Ge C."/>
            <person name="Shi H."/>
            <person name="Pan Z."/>
            <person name="Liu X."/>
        </authorList>
    </citation>
    <scope>NUCLEOTIDE SEQUENCE [LARGE SCALE GENOMIC DNA]</scope>
    <source>
        <strain evidence="1 2">LMG 18435</strain>
    </source>
</reference>